<keyword evidence="6" id="KW-0552">Olfaction</keyword>
<evidence type="ECO:0000313" key="15">
    <source>
        <dbReference type="EMBL" id="CAB3365855.1"/>
    </source>
</evidence>
<evidence type="ECO:0000256" key="6">
    <source>
        <dbReference type="ARBA" id="ARBA00022725"/>
    </source>
</evidence>
<organism evidence="15 16">
    <name type="scientific">Cloeon dipterum</name>
    <dbReference type="NCBI Taxonomy" id="197152"/>
    <lineage>
        <taxon>Eukaryota</taxon>
        <taxon>Metazoa</taxon>
        <taxon>Ecdysozoa</taxon>
        <taxon>Arthropoda</taxon>
        <taxon>Hexapoda</taxon>
        <taxon>Insecta</taxon>
        <taxon>Pterygota</taxon>
        <taxon>Palaeoptera</taxon>
        <taxon>Ephemeroptera</taxon>
        <taxon>Pisciforma</taxon>
        <taxon>Baetidae</taxon>
        <taxon>Cloeon</taxon>
    </lineage>
</organism>
<evidence type="ECO:0000256" key="5">
    <source>
        <dbReference type="ARBA" id="ARBA00022692"/>
    </source>
</evidence>
<dbReference type="PANTHER" id="PTHR11923:SF109">
    <property type="entry name" value="SENSORY NEURON MEMBRANE PROTEIN 2"/>
    <property type="match status" value="1"/>
</dbReference>
<keyword evidence="3" id="KW-1003">Cell membrane</keyword>
<dbReference type="GO" id="GO:0007608">
    <property type="term" value="P:sensory perception of smell"/>
    <property type="evidence" value="ECO:0007669"/>
    <property type="project" value="UniProtKB-KW"/>
</dbReference>
<keyword evidence="7 14" id="KW-1133">Transmembrane helix</keyword>
<evidence type="ECO:0000256" key="2">
    <source>
        <dbReference type="ARBA" id="ARBA00010532"/>
    </source>
</evidence>
<gene>
    <name evidence="15" type="ORF">CLODIP_2_CD06550</name>
</gene>
<comment type="similarity">
    <text evidence="2">Belongs to the CD36 family.</text>
</comment>
<reference evidence="15 16" key="1">
    <citation type="submission" date="2020-04" db="EMBL/GenBank/DDBJ databases">
        <authorList>
            <person name="Alioto T."/>
            <person name="Alioto T."/>
            <person name="Gomez Garrido J."/>
        </authorList>
    </citation>
    <scope>NUCLEOTIDE SEQUENCE [LARGE SCALE GENOMIC DNA]</scope>
</reference>
<keyword evidence="4" id="KW-0716">Sensory transduction</keyword>
<dbReference type="InterPro" id="IPR005428">
    <property type="entry name" value="CD36/SCARB1/SNMP1"/>
</dbReference>
<name>A0A8S1CBM3_9INSE</name>
<keyword evidence="8 14" id="KW-0472">Membrane</keyword>
<keyword evidence="9 13" id="KW-1015">Disulfide bond</keyword>
<evidence type="ECO:0000256" key="8">
    <source>
        <dbReference type="ARBA" id="ARBA00023136"/>
    </source>
</evidence>
<evidence type="ECO:0000256" key="11">
    <source>
        <dbReference type="ARBA" id="ARBA00023180"/>
    </source>
</evidence>
<evidence type="ECO:0000256" key="12">
    <source>
        <dbReference type="ARBA" id="ARBA00040645"/>
    </source>
</evidence>
<evidence type="ECO:0000256" key="14">
    <source>
        <dbReference type="SAM" id="Phobius"/>
    </source>
</evidence>
<evidence type="ECO:0000256" key="1">
    <source>
        <dbReference type="ARBA" id="ARBA00004651"/>
    </source>
</evidence>
<evidence type="ECO:0000256" key="9">
    <source>
        <dbReference type="ARBA" id="ARBA00023157"/>
    </source>
</evidence>
<dbReference type="PRINTS" id="PR01610">
    <property type="entry name" value="CD36ANTIGEN"/>
</dbReference>
<proteinExistence type="inferred from homology"/>
<keyword evidence="16" id="KW-1185">Reference proteome</keyword>
<sequence length="490" mass="55750">MAWNIGGWLAGLGAILVAVGGIFGWGLLPSMIEDEITKNVVLAKDSTSYKFWNKLPQPMEFKVYVWEVENPDEVQSNGAKPKMKETGPYTYLLNKTKENITFSEDGNFVEFEQRTFYEFVPELSPNLSEDDEVTVLNSALLGLIYTPDIKDSQVEIIWLAEGYGYLFDNTTSIFTKVKVRDLFFDGTIMRCEGSAEGSLPPFIRYDEKSENFLYSFFNHKKEKTDGHFKVLTGKSDVSKLGEIVEWEHNSTLQFWSGDECNTIRGSDATIFPPFLNEETKINLYSTDLCRSLYMTYDQKIGHSGIDGHRYVVDPVQLGNVSSMPENYCYCPPNGACLKDGANDLTDCYKVPVIFSMPHFYGAPHYEQMVENLKPNKEKHQMFLDVETNTGAPLRAGRRVQFNLMIKPFRNFNITRNLPEAAFPLFWVDEALELNKENTDLLKDIFVNKVSLVDTVRWTLLGVGCVLFLIGTALHCHKQTAPMKNIDEVPM</sequence>
<dbReference type="InterPro" id="IPR002159">
    <property type="entry name" value="CD36_fam"/>
</dbReference>
<dbReference type="OrthoDB" id="195015at2759"/>
<dbReference type="PRINTS" id="PR01609">
    <property type="entry name" value="CD36FAMILY"/>
</dbReference>
<evidence type="ECO:0000256" key="4">
    <source>
        <dbReference type="ARBA" id="ARBA00022606"/>
    </source>
</evidence>
<accession>A0A8S1CBM3</accession>
<feature type="disulfide bond" evidence="13">
    <location>
        <begin position="260"/>
        <end position="328"/>
    </location>
</feature>
<keyword evidence="5 14" id="KW-0812">Transmembrane</keyword>
<comment type="caution">
    <text evidence="15">The sequence shown here is derived from an EMBL/GenBank/DDBJ whole genome shotgun (WGS) entry which is preliminary data.</text>
</comment>
<evidence type="ECO:0000256" key="10">
    <source>
        <dbReference type="ARBA" id="ARBA00023170"/>
    </source>
</evidence>
<evidence type="ECO:0000256" key="3">
    <source>
        <dbReference type="ARBA" id="ARBA00022475"/>
    </source>
</evidence>
<dbReference type="EMBL" id="CADEPI010000022">
    <property type="protein sequence ID" value="CAB3365855.1"/>
    <property type="molecule type" value="Genomic_DNA"/>
</dbReference>
<feature type="transmembrane region" description="Helical" evidence="14">
    <location>
        <begin position="457"/>
        <end position="475"/>
    </location>
</feature>
<dbReference type="GO" id="GO:0005044">
    <property type="term" value="F:scavenger receptor activity"/>
    <property type="evidence" value="ECO:0007669"/>
    <property type="project" value="TreeGrafter"/>
</dbReference>
<dbReference type="GO" id="GO:0005886">
    <property type="term" value="C:plasma membrane"/>
    <property type="evidence" value="ECO:0007669"/>
    <property type="project" value="UniProtKB-SubCell"/>
</dbReference>
<evidence type="ECO:0000313" key="16">
    <source>
        <dbReference type="Proteomes" id="UP000494165"/>
    </source>
</evidence>
<dbReference type="AlphaFoldDB" id="A0A8S1CBM3"/>
<dbReference type="GO" id="GO:0005737">
    <property type="term" value="C:cytoplasm"/>
    <property type="evidence" value="ECO:0007669"/>
    <property type="project" value="TreeGrafter"/>
</dbReference>
<keyword evidence="10" id="KW-0675">Receptor</keyword>
<keyword evidence="11" id="KW-0325">Glycoprotein</keyword>
<evidence type="ECO:0000256" key="13">
    <source>
        <dbReference type="PIRSR" id="PIRSR605428-52"/>
    </source>
</evidence>
<feature type="disulfide bond" evidence="13">
    <location>
        <begin position="330"/>
        <end position="336"/>
    </location>
</feature>
<protein>
    <recommendedName>
        <fullName evidence="12">Sensory neuron membrane protein 2</fullName>
    </recommendedName>
</protein>
<dbReference type="Pfam" id="PF01130">
    <property type="entry name" value="CD36"/>
    <property type="match status" value="1"/>
</dbReference>
<feature type="disulfide bond" evidence="13">
    <location>
        <begin position="289"/>
        <end position="347"/>
    </location>
</feature>
<comment type="subcellular location">
    <subcellularLocation>
        <location evidence="1">Cell membrane</location>
        <topology evidence="1">Multi-pass membrane protein</topology>
    </subcellularLocation>
</comment>
<feature type="transmembrane region" description="Helical" evidence="14">
    <location>
        <begin position="7"/>
        <end position="28"/>
    </location>
</feature>
<dbReference type="PANTHER" id="PTHR11923">
    <property type="entry name" value="SCAVENGER RECEPTOR CLASS B TYPE-1 SR-B1"/>
    <property type="match status" value="1"/>
</dbReference>
<dbReference type="Proteomes" id="UP000494165">
    <property type="component" value="Unassembled WGS sequence"/>
</dbReference>
<evidence type="ECO:0000256" key="7">
    <source>
        <dbReference type="ARBA" id="ARBA00022989"/>
    </source>
</evidence>